<dbReference type="AlphaFoldDB" id="V7D3K0"/>
<name>V7D3K0_9PSED</name>
<dbReference type="RefSeq" id="WP_023663534.1">
    <property type="nucleotide sequence ID" value="NZ_AXUP01000686.1"/>
</dbReference>
<evidence type="ECO:0000313" key="5">
    <source>
        <dbReference type="Proteomes" id="UP000018511"/>
    </source>
</evidence>
<protein>
    <recommendedName>
        <fullName evidence="3">HPt domain-containing protein</fullName>
    </recommendedName>
</protein>
<comment type="caution">
    <text evidence="4">The sequence shown here is derived from an EMBL/GenBank/DDBJ whole genome shotgun (WGS) entry which is preliminary data.</text>
</comment>
<evidence type="ECO:0000256" key="1">
    <source>
        <dbReference type="ARBA" id="ARBA00023012"/>
    </source>
</evidence>
<dbReference type="Pfam" id="PF01627">
    <property type="entry name" value="Hpt"/>
    <property type="match status" value="1"/>
</dbReference>
<organism evidence="4 5">
    <name type="scientific">Pseudomonas taiwanensis SJ9</name>
    <dbReference type="NCBI Taxonomy" id="1388762"/>
    <lineage>
        <taxon>Bacteria</taxon>
        <taxon>Pseudomonadati</taxon>
        <taxon>Pseudomonadota</taxon>
        <taxon>Gammaproteobacteria</taxon>
        <taxon>Pseudomonadales</taxon>
        <taxon>Pseudomonadaceae</taxon>
        <taxon>Pseudomonas</taxon>
    </lineage>
</organism>
<feature type="modified residue" description="Phosphohistidine" evidence="2">
    <location>
        <position position="69"/>
    </location>
</feature>
<dbReference type="PROSITE" id="PS50894">
    <property type="entry name" value="HPT"/>
    <property type="match status" value="1"/>
</dbReference>
<evidence type="ECO:0000313" key="4">
    <source>
        <dbReference type="EMBL" id="ESW36125.1"/>
    </source>
</evidence>
<dbReference type="InterPro" id="IPR036641">
    <property type="entry name" value="HPT_dom_sf"/>
</dbReference>
<evidence type="ECO:0000256" key="2">
    <source>
        <dbReference type="PROSITE-ProRule" id="PRU00110"/>
    </source>
</evidence>
<keyword evidence="1" id="KW-0902">Two-component regulatory system</keyword>
<proteinExistence type="predicted"/>
<gene>
    <name evidence="4" type="ORF">O164_32015</name>
</gene>
<keyword evidence="2" id="KW-0597">Phosphoprotein</keyword>
<dbReference type="EMBL" id="AXUP01000686">
    <property type="protein sequence ID" value="ESW36125.1"/>
    <property type="molecule type" value="Genomic_DNA"/>
</dbReference>
<dbReference type="SUPFAM" id="SSF47226">
    <property type="entry name" value="Histidine-containing phosphotransfer domain, HPT domain"/>
    <property type="match status" value="1"/>
</dbReference>
<feature type="domain" description="HPt" evidence="3">
    <location>
        <begin position="30"/>
        <end position="129"/>
    </location>
</feature>
<sequence length="129" mass="14093">LPHAHPRQQPTARRASGFNLGELRHLTQDDEQLTRNLLQQLSQSVSEDLATLRALPADAPGETLRALAHRIKGGAKMLKVRTLVKDCEAIEQAHDQGLPTVDHRLQLQASLETLLDELGDVLSAIAASN</sequence>
<accession>V7D3K0</accession>
<dbReference type="GO" id="GO:0000160">
    <property type="term" value="P:phosphorelay signal transduction system"/>
    <property type="evidence" value="ECO:0007669"/>
    <property type="project" value="UniProtKB-KW"/>
</dbReference>
<dbReference type="GO" id="GO:0004672">
    <property type="term" value="F:protein kinase activity"/>
    <property type="evidence" value="ECO:0007669"/>
    <property type="project" value="UniProtKB-ARBA"/>
</dbReference>
<dbReference type="PATRIC" id="fig|1388762.3.peg.5970"/>
<dbReference type="Gene3D" id="1.20.120.160">
    <property type="entry name" value="HPT domain"/>
    <property type="match status" value="1"/>
</dbReference>
<feature type="non-terminal residue" evidence="4">
    <location>
        <position position="1"/>
    </location>
</feature>
<dbReference type="Proteomes" id="UP000018511">
    <property type="component" value="Unassembled WGS sequence"/>
</dbReference>
<evidence type="ECO:0000259" key="3">
    <source>
        <dbReference type="PROSITE" id="PS50894"/>
    </source>
</evidence>
<dbReference type="InterPro" id="IPR008207">
    <property type="entry name" value="Sig_transdc_His_kin_Hpt_dom"/>
</dbReference>
<reference evidence="4 5" key="1">
    <citation type="submission" date="2013-10" db="EMBL/GenBank/DDBJ databases">
        <title>Whole Genome Shotgun Sequence of Pseudomonas taiwanensis SJ9.</title>
        <authorList>
            <person name="Hong S.-J."/>
            <person name="Shin J.-H."/>
        </authorList>
    </citation>
    <scope>NUCLEOTIDE SEQUENCE [LARGE SCALE GENOMIC DNA]</scope>
    <source>
        <strain evidence="4 5">SJ9</strain>
    </source>
</reference>